<evidence type="ECO:0000313" key="3">
    <source>
        <dbReference type="Proteomes" id="UP000323337"/>
    </source>
</evidence>
<name>A0A5D0MM52_FLESI</name>
<dbReference type="EMBL" id="VSIV01000332">
    <property type="protein sequence ID" value="TYB32520.1"/>
    <property type="molecule type" value="Genomic_DNA"/>
</dbReference>
<evidence type="ECO:0000313" key="2">
    <source>
        <dbReference type="EMBL" id="TYB32520.1"/>
    </source>
</evidence>
<evidence type="ECO:0000256" key="1">
    <source>
        <dbReference type="SAM" id="Coils"/>
    </source>
</evidence>
<accession>A0A5D0MM52</accession>
<dbReference type="Pfam" id="PF09484">
    <property type="entry name" value="Cas_TM1802"/>
    <property type="match status" value="1"/>
</dbReference>
<sequence length="664" mass="78438">MINSFANIGKSLLTNEKTSLEYEAKKRFLEQVSITPYIKNDKNALGKAICLNFDINKNCAEFILSDDDLSSENKSKFFAHSQKGNTKNIFLNTSSIITLITSTVSDSIKALTEDWKNWSKNNIDSDYINLLKQIMEKFYYYDQHSKKYILNPEKLNNENKEKFYKIKEEKQEKSTEVIYNYLLNNLYFDRDSKNASIFPNVAKLLINNQDILEYNENKFAQSYVNIIYYALLGSHFTKDKIENKICHVCNKKTTVLKSSYPLPMKFFGTTNFLFFNDLDNKKSYQSFAICEDCARDAFAGMKFVENNFNTYLFNITCFLIPNLAKEEHFESNLYKQVLKIIKNDKSKYKNELEILKNLIEKSNNKRLSFDLLFYYSENQMFNILKHIPNIQSNNLIKKFEMYDNFSENFNLTSILGTNKALTLNKIIYYLFTKSRGNKLEYDNKKILEFLYTFFSNKQFLYRVMIKNFVAATYSKILNDDDKFDKLSSLYINMFLKILIDLNMLKGVDIMSNKNSATEILNNDYNHFFDVHKEIYDNDPYRQGLFLLGTVISQILKMQREKSSNFFSKINFNGLTARKIPSFINKVKEYTVIYRMKENFYEEPGIWGNIMDRLQGIETSKMSNDEIIFYLLSGISYSEYIARKKRFEKEKKEIENNNFMEDNDE</sequence>
<organism evidence="2 3">
    <name type="scientific">Flexistipes sinusarabici</name>
    <dbReference type="NCBI Taxonomy" id="2352"/>
    <lineage>
        <taxon>Bacteria</taxon>
        <taxon>Pseudomonadati</taxon>
        <taxon>Deferribacterota</taxon>
        <taxon>Deferribacteres</taxon>
        <taxon>Deferribacterales</taxon>
        <taxon>Flexistipitaceae</taxon>
        <taxon>Flexistipes</taxon>
    </lineage>
</organism>
<dbReference type="InterPro" id="IPR013389">
    <property type="entry name" value="CRISPR-assoc_prot_Cas8b"/>
</dbReference>
<protein>
    <recommendedName>
        <fullName evidence="4">CRISPR-associated protein, Csh1 family</fullName>
    </recommendedName>
</protein>
<gene>
    <name evidence="2" type="ORF">FXF49_11090</name>
</gene>
<dbReference type="RefSeq" id="WP_303701967.1">
    <property type="nucleotide sequence ID" value="NZ_VSIV01000332.1"/>
</dbReference>
<dbReference type="AlphaFoldDB" id="A0A5D0MM52"/>
<feature type="coiled-coil region" evidence="1">
    <location>
        <begin position="338"/>
        <end position="365"/>
    </location>
</feature>
<keyword evidence="1" id="KW-0175">Coiled coil</keyword>
<evidence type="ECO:0008006" key="4">
    <source>
        <dbReference type="Google" id="ProtNLM"/>
    </source>
</evidence>
<reference evidence="2 3" key="1">
    <citation type="submission" date="2019-08" db="EMBL/GenBank/DDBJ databases">
        <title>Genomic characterization of a novel candidate phylum (ARYD3) from a high temperature, high salinity tertiary oil reservoir in north central Oklahoma, USA.</title>
        <authorList>
            <person name="Youssef N.H."/>
            <person name="Yadav A."/>
            <person name="Elshahed M.S."/>
        </authorList>
    </citation>
    <scope>NUCLEOTIDE SEQUENCE [LARGE SCALE GENOMIC DNA]</scope>
    <source>
        <strain evidence="2">ARYD1</strain>
    </source>
</reference>
<comment type="caution">
    <text evidence="2">The sequence shown here is derived from an EMBL/GenBank/DDBJ whole genome shotgun (WGS) entry which is preliminary data.</text>
</comment>
<proteinExistence type="predicted"/>
<dbReference type="Proteomes" id="UP000323337">
    <property type="component" value="Unassembled WGS sequence"/>
</dbReference>